<keyword evidence="1" id="KW-1133">Transmembrane helix</keyword>
<evidence type="ECO:0000313" key="2">
    <source>
        <dbReference type="EMBL" id="GAH38955.1"/>
    </source>
</evidence>
<keyword evidence="1" id="KW-0472">Membrane</keyword>
<feature type="non-terminal residue" evidence="2">
    <location>
        <position position="62"/>
    </location>
</feature>
<dbReference type="AlphaFoldDB" id="X1G2G5"/>
<sequence>MYYTFLGIDALISGWITANLLALITVFFFKRTNIFDKIVDWLEKRAPNQFIHQNSRLIVFAF</sequence>
<reference evidence="2" key="1">
    <citation type="journal article" date="2014" name="Front. Microbiol.">
        <title>High frequency of phylogenetically diverse reductive dehalogenase-homologous genes in deep subseafloor sedimentary metagenomes.</title>
        <authorList>
            <person name="Kawai M."/>
            <person name="Futagami T."/>
            <person name="Toyoda A."/>
            <person name="Takaki Y."/>
            <person name="Nishi S."/>
            <person name="Hori S."/>
            <person name="Arai W."/>
            <person name="Tsubouchi T."/>
            <person name="Morono Y."/>
            <person name="Uchiyama I."/>
            <person name="Ito T."/>
            <person name="Fujiyama A."/>
            <person name="Inagaki F."/>
            <person name="Takami H."/>
        </authorList>
    </citation>
    <scope>NUCLEOTIDE SEQUENCE</scope>
    <source>
        <strain evidence="2">Expedition CK06-06</strain>
    </source>
</reference>
<keyword evidence="1" id="KW-0812">Transmembrane</keyword>
<feature type="transmembrane region" description="Helical" evidence="1">
    <location>
        <begin position="6"/>
        <end position="29"/>
    </location>
</feature>
<evidence type="ECO:0000256" key="1">
    <source>
        <dbReference type="SAM" id="Phobius"/>
    </source>
</evidence>
<comment type="caution">
    <text evidence="2">The sequence shown here is derived from an EMBL/GenBank/DDBJ whole genome shotgun (WGS) entry which is preliminary data.</text>
</comment>
<organism evidence="2">
    <name type="scientific">marine sediment metagenome</name>
    <dbReference type="NCBI Taxonomy" id="412755"/>
    <lineage>
        <taxon>unclassified sequences</taxon>
        <taxon>metagenomes</taxon>
        <taxon>ecological metagenomes</taxon>
    </lineage>
</organism>
<proteinExistence type="predicted"/>
<gene>
    <name evidence="2" type="ORF">S03H2_16196</name>
</gene>
<name>X1G2G5_9ZZZZ</name>
<protein>
    <submittedName>
        <fullName evidence="2">Uncharacterized protein</fullName>
    </submittedName>
</protein>
<accession>X1G2G5</accession>
<dbReference type="EMBL" id="BARU01008265">
    <property type="protein sequence ID" value="GAH38955.1"/>
    <property type="molecule type" value="Genomic_DNA"/>
</dbReference>